<dbReference type="InterPro" id="IPR029044">
    <property type="entry name" value="Nucleotide-diphossugar_trans"/>
</dbReference>
<dbReference type="Proteomes" id="UP000034794">
    <property type="component" value="Unassembled WGS sequence"/>
</dbReference>
<dbReference type="PANTHER" id="PTHR43685">
    <property type="entry name" value="GLYCOSYLTRANSFERASE"/>
    <property type="match status" value="1"/>
</dbReference>
<proteinExistence type="predicted"/>
<dbReference type="CDD" id="cd00761">
    <property type="entry name" value="Glyco_tranf_GTA_type"/>
    <property type="match status" value="1"/>
</dbReference>
<dbReference type="InterPro" id="IPR001173">
    <property type="entry name" value="Glyco_trans_2-like"/>
</dbReference>
<comment type="caution">
    <text evidence="2">The sequence shown here is derived from an EMBL/GenBank/DDBJ whole genome shotgun (WGS) entry which is preliminary data.</text>
</comment>
<dbReference type="PANTHER" id="PTHR43685:SF2">
    <property type="entry name" value="GLYCOSYLTRANSFERASE 2-LIKE DOMAIN-CONTAINING PROTEIN"/>
    <property type="match status" value="1"/>
</dbReference>
<dbReference type="SUPFAM" id="SSF53448">
    <property type="entry name" value="Nucleotide-diphospho-sugar transferases"/>
    <property type="match status" value="1"/>
</dbReference>
<accession>A0A0G1PIT2</accession>
<evidence type="ECO:0000313" key="2">
    <source>
        <dbReference type="EMBL" id="KKU32661.1"/>
    </source>
</evidence>
<organism evidence="2 3">
    <name type="scientific">Candidatus Collierbacteria bacterium GW2011_GWA2_46_26</name>
    <dbReference type="NCBI Taxonomy" id="1618381"/>
    <lineage>
        <taxon>Bacteria</taxon>
        <taxon>Candidatus Collieribacteriota</taxon>
    </lineage>
</organism>
<protein>
    <submittedName>
        <fullName evidence="2">Glycosyl transferase, group 2 family protein</fullName>
    </submittedName>
</protein>
<dbReference type="AlphaFoldDB" id="A0A0G1PIT2"/>
<gene>
    <name evidence="2" type="ORF">UX47_C0008G0018</name>
</gene>
<dbReference type="EMBL" id="LCMI01000008">
    <property type="protein sequence ID" value="KKU32661.1"/>
    <property type="molecule type" value="Genomic_DNA"/>
</dbReference>
<dbReference type="Gene3D" id="3.90.550.10">
    <property type="entry name" value="Spore Coat Polysaccharide Biosynthesis Protein SpsA, Chain A"/>
    <property type="match status" value="1"/>
</dbReference>
<feature type="domain" description="Glycosyltransferase 2-like" evidence="1">
    <location>
        <begin position="244"/>
        <end position="349"/>
    </location>
</feature>
<name>A0A0G1PIT2_9BACT</name>
<reference evidence="2 3" key="1">
    <citation type="journal article" date="2015" name="Nature">
        <title>rRNA introns, odd ribosomes, and small enigmatic genomes across a large radiation of phyla.</title>
        <authorList>
            <person name="Brown C.T."/>
            <person name="Hug L.A."/>
            <person name="Thomas B.C."/>
            <person name="Sharon I."/>
            <person name="Castelle C.J."/>
            <person name="Singh A."/>
            <person name="Wilkins M.J."/>
            <person name="Williams K.H."/>
            <person name="Banfield J.F."/>
        </authorList>
    </citation>
    <scope>NUCLEOTIDE SEQUENCE [LARGE SCALE GENOMIC DNA]</scope>
</reference>
<evidence type="ECO:0000259" key="1">
    <source>
        <dbReference type="Pfam" id="PF00535"/>
    </source>
</evidence>
<dbReference type="GO" id="GO:0016740">
    <property type="term" value="F:transferase activity"/>
    <property type="evidence" value="ECO:0007669"/>
    <property type="project" value="UniProtKB-KW"/>
</dbReference>
<evidence type="ECO:0000313" key="3">
    <source>
        <dbReference type="Proteomes" id="UP000034794"/>
    </source>
</evidence>
<keyword evidence="2" id="KW-0808">Transferase</keyword>
<sequence>MRYDASKSDLINNICLFQDDAEVNQLIRDLSNELGFPRVKRVLTLYFENEIRLRCDENNLFLGRRISVKTTETWREAKFKSKFLGTLLNVLFGAGLKSAALSNVIQLSFPEDQEASVIYLSDTLISEHQFEILCHEDAKFKSETIQKILKNKIDKDKLIHRTSKIVDESLVDDLGVLNEKVINFCKQVNLSLSLSTTTSYFHQISAVSNDYGELVTVFEQITGYKMLGSAPTPKIYTADLPSVSIIIPAFNLGESIIKTLKSIDRQTPDVIKFEVIVVDDGSKEPVSEIIKKVQDDLRYEPIIIRKEKNSGISQTRNIGAAVSSNDILLFIDGDVVLTPNYLYEHLLRHKLVNKALLVSFKENAEPTDVRISYDAVKRGVVMPNYSSDLRITKYIDKDTMGYYSNNYLAQGDIFSILSETNYFRTLGFGRRLGNFDLPSMVVGHNLSIPKNLFYATGGFDNKFSGYGLEDSLIGIKAISAGAFIIPVLACGVYHINHPTRRGTMEEIRKEFEINSDLIAKFLSGSE</sequence>
<dbReference type="InterPro" id="IPR050834">
    <property type="entry name" value="Glycosyltransf_2"/>
</dbReference>
<dbReference type="Pfam" id="PF00535">
    <property type="entry name" value="Glycos_transf_2"/>
    <property type="match status" value="1"/>
</dbReference>